<dbReference type="PANTHER" id="PTHR30069:SF27">
    <property type="entry name" value="BLL4766 PROTEIN"/>
    <property type="match status" value="1"/>
</dbReference>
<keyword evidence="8 15" id="KW-0675">Receptor</keyword>
<sequence length="645" mass="70882">MHPRYTLSAIALAITSYAHADTTPTYSLDDVIVTATRTPTSDVTATYDSEVYTQAMIKASGATTLVDYLTQNTALTVMPSYGNQFTPLLDMRGYGLSNGFQNMVISLDGQRLNNIDGMPALLGSIPLSSIDRIEITPGSGSVIYGDGATAGTIQIYTHPHKGVTLATSAGNHGQLTGTVTAGLSTELLQLSASSDYQHSDGTSQADITGHKDASTLNTQTGQIKFRPLETLWLSLNGASSRADTRYVGPLTLAQFQSDPTQNGGNQYNHQALNSDQWRFGAAWDITSLTKLTLSHNQENKLSDYISPYPYTSNYDYTTDDIALIHNGDSWKLTTGVQSFNGTRASVSSFTTPNNTSKNNLGYYAHGEYHLGQLTLSAGARHEKVDYNYAPAGGTALFSNQQFNAWDIGTNYQFNPKTSVFANYNHAFLAPDIDSFFNTFTGSFNGFIVPETVKTLTVGVNHATDQHKVKIALFRADLNNEIYYNPFTYTSTNLDQSHKYGIELRDVWHINEQLSLNARYTYTRAIIDRASDGVGGTYNGNDLPGVPKHGINLGMTYLWTDHSTINLTQMWRSTAYAANDFANNATQRQAAIQSTNFAVHYHYKNYEASAAIDNIFAHSNGLWVQDDTIYPVNFTRNYRIGLKASF</sequence>
<dbReference type="InterPro" id="IPR037066">
    <property type="entry name" value="Plug_dom_sf"/>
</dbReference>
<dbReference type="Pfam" id="PF00593">
    <property type="entry name" value="TonB_dep_Rec_b-barrel"/>
    <property type="match status" value="1"/>
</dbReference>
<evidence type="ECO:0000256" key="5">
    <source>
        <dbReference type="ARBA" id="ARBA00022692"/>
    </source>
</evidence>
<feature type="domain" description="TonB-dependent receptor-like beta-barrel" evidence="13">
    <location>
        <begin position="233"/>
        <end position="614"/>
    </location>
</feature>
<evidence type="ECO:0000256" key="12">
    <source>
        <dbReference type="SAM" id="SignalP"/>
    </source>
</evidence>
<comment type="similarity">
    <text evidence="2 10 11">Belongs to the TonB-dependent receptor family.</text>
</comment>
<organism evidence="15 16">
    <name type="scientific">Sulfuriferula nivalis</name>
    <dbReference type="NCBI Taxonomy" id="2675298"/>
    <lineage>
        <taxon>Bacteria</taxon>
        <taxon>Pseudomonadati</taxon>
        <taxon>Pseudomonadota</taxon>
        <taxon>Betaproteobacteria</taxon>
        <taxon>Nitrosomonadales</taxon>
        <taxon>Sulfuricellaceae</taxon>
        <taxon>Sulfuriferula</taxon>
    </lineage>
</organism>
<evidence type="ECO:0000256" key="1">
    <source>
        <dbReference type="ARBA" id="ARBA00004571"/>
    </source>
</evidence>
<evidence type="ECO:0000256" key="11">
    <source>
        <dbReference type="RuleBase" id="RU003357"/>
    </source>
</evidence>
<dbReference type="InterPro" id="IPR000531">
    <property type="entry name" value="Beta-barrel_TonB"/>
</dbReference>
<dbReference type="Pfam" id="PF07715">
    <property type="entry name" value="Plug"/>
    <property type="match status" value="1"/>
</dbReference>
<dbReference type="RefSeq" id="WP_162085987.1">
    <property type="nucleotide sequence ID" value="NZ_AP021881.1"/>
</dbReference>
<keyword evidence="4 10" id="KW-1134">Transmembrane beta strand</keyword>
<reference evidence="16" key="1">
    <citation type="submission" date="2019-11" db="EMBL/GenBank/DDBJ databases">
        <title>Isolation and characterization of a novel species in the genus Sulfuriferula.</title>
        <authorList>
            <person name="Mochizuki J."/>
            <person name="Kojima H."/>
            <person name="Fukui M."/>
        </authorList>
    </citation>
    <scope>NUCLEOTIDE SEQUENCE [LARGE SCALE GENOMIC DNA]</scope>
    <source>
        <strain evidence="16">SGTM</strain>
    </source>
</reference>
<feature type="signal peptide" evidence="12">
    <location>
        <begin position="1"/>
        <end position="20"/>
    </location>
</feature>
<feature type="domain" description="TonB-dependent receptor plug" evidence="14">
    <location>
        <begin position="46"/>
        <end position="152"/>
    </location>
</feature>
<gene>
    <name evidence="15" type="primary">btuB</name>
    <name evidence="15" type="ORF">SFSGTM_30510</name>
</gene>
<dbReference type="Gene3D" id="2.40.170.20">
    <property type="entry name" value="TonB-dependent receptor, beta-barrel domain"/>
    <property type="match status" value="1"/>
</dbReference>
<evidence type="ECO:0000256" key="6">
    <source>
        <dbReference type="ARBA" id="ARBA00023077"/>
    </source>
</evidence>
<evidence type="ECO:0000313" key="16">
    <source>
        <dbReference type="Proteomes" id="UP000463939"/>
    </source>
</evidence>
<dbReference type="GO" id="GO:0009279">
    <property type="term" value="C:cell outer membrane"/>
    <property type="evidence" value="ECO:0007669"/>
    <property type="project" value="UniProtKB-SubCell"/>
</dbReference>
<evidence type="ECO:0000259" key="14">
    <source>
        <dbReference type="Pfam" id="PF07715"/>
    </source>
</evidence>
<proteinExistence type="inferred from homology"/>
<protein>
    <submittedName>
        <fullName evidence="15">TonB-dependent receptor</fullName>
    </submittedName>
</protein>
<keyword evidence="3 10" id="KW-0813">Transport</keyword>
<dbReference type="InterPro" id="IPR012910">
    <property type="entry name" value="Plug_dom"/>
</dbReference>
<evidence type="ECO:0000313" key="15">
    <source>
        <dbReference type="EMBL" id="BBP02343.1"/>
    </source>
</evidence>
<keyword evidence="16" id="KW-1185">Reference proteome</keyword>
<feature type="chain" id="PRO_5032768347" evidence="12">
    <location>
        <begin position="21"/>
        <end position="645"/>
    </location>
</feature>
<dbReference type="KEGG" id="sniv:SFSGTM_30510"/>
<evidence type="ECO:0000256" key="4">
    <source>
        <dbReference type="ARBA" id="ARBA00022452"/>
    </source>
</evidence>
<accession>A0A809SAZ1</accession>
<dbReference type="Gene3D" id="2.170.130.10">
    <property type="entry name" value="TonB-dependent receptor, plug domain"/>
    <property type="match status" value="1"/>
</dbReference>
<evidence type="ECO:0000256" key="10">
    <source>
        <dbReference type="PROSITE-ProRule" id="PRU01360"/>
    </source>
</evidence>
<dbReference type="InterPro" id="IPR036942">
    <property type="entry name" value="Beta-barrel_TonB_sf"/>
</dbReference>
<keyword evidence="12" id="KW-0732">Signal</keyword>
<dbReference type="AlphaFoldDB" id="A0A809SAZ1"/>
<evidence type="ECO:0000259" key="13">
    <source>
        <dbReference type="Pfam" id="PF00593"/>
    </source>
</evidence>
<keyword evidence="6 11" id="KW-0798">TonB box</keyword>
<dbReference type="GO" id="GO:0044718">
    <property type="term" value="P:siderophore transmembrane transport"/>
    <property type="evidence" value="ECO:0007669"/>
    <property type="project" value="TreeGrafter"/>
</dbReference>
<name>A0A809SAZ1_9PROT</name>
<dbReference type="PANTHER" id="PTHR30069">
    <property type="entry name" value="TONB-DEPENDENT OUTER MEMBRANE RECEPTOR"/>
    <property type="match status" value="1"/>
</dbReference>
<dbReference type="InterPro" id="IPR039426">
    <property type="entry name" value="TonB-dep_rcpt-like"/>
</dbReference>
<evidence type="ECO:0000256" key="8">
    <source>
        <dbReference type="ARBA" id="ARBA00023170"/>
    </source>
</evidence>
<dbReference type="GO" id="GO:0015344">
    <property type="term" value="F:siderophore uptake transmembrane transporter activity"/>
    <property type="evidence" value="ECO:0007669"/>
    <property type="project" value="TreeGrafter"/>
</dbReference>
<evidence type="ECO:0000256" key="7">
    <source>
        <dbReference type="ARBA" id="ARBA00023136"/>
    </source>
</evidence>
<evidence type="ECO:0000256" key="3">
    <source>
        <dbReference type="ARBA" id="ARBA00022448"/>
    </source>
</evidence>
<dbReference type="EMBL" id="AP021881">
    <property type="protein sequence ID" value="BBP02343.1"/>
    <property type="molecule type" value="Genomic_DNA"/>
</dbReference>
<dbReference type="Proteomes" id="UP000463939">
    <property type="component" value="Chromosome"/>
</dbReference>
<evidence type="ECO:0000256" key="2">
    <source>
        <dbReference type="ARBA" id="ARBA00009810"/>
    </source>
</evidence>
<dbReference type="SUPFAM" id="SSF56935">
    <property type="entry name" value="Porins"/>
    <property type="match status" value="1"/>
</dbReference>
<keyword evidence="5 10" id="KW-0812">Transmembrane</keyword>
<comment type="subcellular location">
    <subcellularLocation>
        <location evidence="1 10">Cell outer membrane</location>
        <topology evidence="1 10">Multi-pass membrane protein</topology>
    </subcellularLocation>
</comment>
<evidence type="ECO:0000256" key="9">
    <source>
        <dbReference type="ARBA" id="ARBA00023237"/>
    </source>
</evidence>
<keyword evidence="7 10" id="KW-0472">Membrane</keyword>
<dbReference type="PROSITE" id="PS52016">
    <property type="entry name" value="TONB_DEPENDENT_REC_3"/>
    <property type="match status" value="1"/>
</dbReference>
<keyword evidence="9 10" id="KW-0998">Cell outer membrane</keyword>